<feature type="non-terminal residue" evidence="3">
    <location>
        <position position="268"/>
    </location>
</feature>
<dbReference type="Proteomes" id="UP000573818">
    <property type="component" value="Unassembled WGS sequence"/>
</dbReference>
<dbReference type="GO" id="GO:0019955">
    <property type="term" value="F:cytokine binding"/>
    <property type="evidence" value="ECO:0007669"/>
    <property type="project" value="InterPro"/>
</dbReference>
<proteinExistence type="predicted"/>
<sequence length="268" mass="29435">VFHFFQTKELYEDNCTMHKCSLKIPVPTESSTYCVSAKGIFEDLMIGTSSEESCTPVHLEQTLSMHVIIILCVVIGILTVIPTVYCGCKKVRKNNIQLPKSLVIVMRNLNTGALLGPRSERKYVSVISFPSGHSELPVNGEVTFLGIEPEEQTVSPVDSCDGESSVPSPEVPAKVEEVPVQESREDVSFDADEQNGVVKGSYFVSDSSQMDICDKSSGSEISTIETQQTVIPSSCFKFSGYDKPHVPLDMLMIDVGEEQPVNAYRPTE</sequence>
<dbReference type="InterPro" id="IPR013783">
    <property type="entry name" value="Ig-like_fold"/>
</dbReference>
<dbReference type="AlphaFoldDB" id="A0A7K7DZE3"/>
<feature type="compositionally biased region" description="Low complexity" evidence="1">
    <location>
        <begin position="163"/>
        <end position="172"/>
    </location>
</feature>
<feature type="region of interest" description="Disordered" evidence="1">
    <location>
        <begin position="154"/>
        <end position="173"/>
    </location>
</feature>
<dbReference type="InterPro" id="IPR008355">
    <property type="entry name" value="Interferon_gamma_rcpt_asu"/>
</dbReference>
<evidence type="ECO:0000256" key="2">
    <source>
        <dbReference type="SAM" id="Phobius"/>
    </source>
</evidence>
<keyword evidence="4" id="KW-1185">Reference proteome</keyword>
<feature type="non-terminal residue" evidence="3">
    <location>
        <position position="1"/>
    </location>
</feature>
<evidence type="ECO:0000313" key="4">
    <source>
        <dbReference type="Proteomes" id="UP000573818"/>
    </source>
</evidence>
<accession>A0A7K7DZE3</accession>
<name>A0A7K7DZE3_9SYLV</name>
<dbReference type="GO" id="GO:0016020">
    <property type="term" value="C:membrane"/>
    <property type="evidence" value="ECO:0007669"/>
    <property type="project" value="InterPro"/>
</dbReference>
<dbReference type="PRINTS" id="PR01777">
    <property type="entry name" value="INTERFERONGR"/>
</dbReference>
<keyword evidence="2" id="KW-0812">Transmembrane</keyword>
<comment type="caution">
    <text evidence="3">The sequence shown here is derived from an EMBL/GenBank/DDBJ whole genome shotgun (WGS) entry which is preliminary data.</text>
</comment>
<keyword evidence="2" id="KW-0472">Membrane</keyword>
<feature type="transmembrane region" description="Helical" evidence="2">
    <location>
        <begin position="65"/>
        <end position="88"/>
    </location>
</feature>
<keyword evidence="2" id="KW-1133">Transmembrane helix</keyword>
<evidence type="ECO:0000313" key="3">
    <source>
        <dbReference type="EMBL" id="NWY38386.1"/>
    </source>
</evidence>
<protein>
    <submittedName>
        <fullName evidence="3">INGR1 protein</fullName>
    </submittedName>
</protein>
<dbReference type="GO" id="GO:0004896">
    <property type="term" value="F:cytokine receptor activity"/>
    <property type="evidence" value="ECO:0007669"/>
    <property type="project" value="InterPro"/>
</dbReference>
<dbReference type="Gene3D" id="2.60.40.10">
    <property type="entry name" value="Immunoglobulins"/>
    <property type="match status" value="1"/>
</dbReference>
<evidence type="ECO:0000256" key="1">
    <source>
        <dbReference type="SAM" id="MobiDB-lite"/>
    </source>
</evidence>
<dbReference type="EMBL" id="VZSL01000021">
    <property type="protein sequence ID" value="NWY38386.1"/>
    <property type="molecule type" value="Genomic_DNA"/>
</dbReference>
<gene>
    <name evidence="3" type="primary">Ifngr1_1</name>
    <name evidence="3" type="ORF">SYLATR_R14520</name>
</gene>
<reference evidence="3 4" key="1">
    <citation type="submission" date="2019-09" db="EMBL/GenBank/DDBJ databases">
        <title>Bird 10,000 Genomes (B10K) Project - Family phase.</title>
        <authorList>
            <person name="Zhang G."/>
        </authorList>
    </citation>
    <scope>NUCLEOTIDE SEQUENCE [LARGE SCALE GENOMIC DNA]</scope>
    <source>
        <strain evidence="3">OUT-0013</strain>
        <tissue evidence="3">Blood</tissue>
    </source>
</reference>
<organism evidence="3 4">
    <name type="scientific">Sylvia atricapilla</name>
    <name type="common">blackcap</name>
    <dbReference type="NCBI Taxonomy" id="48155"/>
    <lineage>
        <taxon>Eukaryota</taxon>
        <taxon>Metazoa</taxon>
        <taxon>Chordata</taxon>
        <taxon>Craniata</taxon>
        <taxon>Vertebrata</taxon>
        <taxon>Euteleostomi</taxon>
        <taxon>Archelosauria</taxon>
        <taxon>Archosauria</taxon>
        <taxon>Dinosauria</taxon>
        <taxon>Saurischia</taxon>
        <taxon>Theropoda</taxon>
        <taxon>Coelurosauria</taxon>
        <taxon>Aves</taxon>
        <taxon>Neognathae</taxon>
        <taxon>Neoaves</taxon>
        <taxon>Telluraves</taxon>
        <taxon>Australaves</taxon>
        <taxon>Passeriformes</taxon>
        <taxon>Sylvioidea</taxon>
        <taxon>Sylviidae</taxon>
        <taxon>Sylviinae</taxon>
        <taxon>Sylvia</taxon>
    </lineage>
</organism>